<proteinExistence type="predicted"/>
<gene>
    <name evidence="1" type="ORF">NPIL_358011</name>
    <name evidence="2" type="ORF">NPIL_667611</name>
</gene>
<organism evidence="2 3">
    <name type="scientific">Nephila pilipes</name>
    <name type="common">Giant wood spider</name>
    <name type="synonym">Nephila maculata</name>
    <dbReference type="NCBI Taxonomy" id="299642"/>
    <lineage>
        <taxon>Eukaryota</taxon>
        <taxon>Metazoa</taxon>
        <taxon>Ecdysozoa</taxon>
        <taxon>Arthropoda</taxon>
        <taxon>Chelicerata</taxon>
        <taxon>Arachnida</taxon>
        <taxon>Araneae</taxon>
        <taxon>Araneomorphae</taxon>
        <taxon>Entelegynae</taxon>
        <taxon>Araneoidea</taxon>
        <taxon>Nephilidae</taxon>
        <taxon>Nephila</taxon>
    </lineage>
</organism>
<dbReference type="Proteomes" id="UP000887013">
    <property type="component" value="Unassembled WGS sequence"/>
</dbReference>
<comment type="caution">
    <text evidence="2">The sequence shown here is derived from an EMBL/GenBank/DDBJ whole genome shotgun (WGS) entry which is preliminary data.</text>
</comment>
<evidence type="ECO:0000313" key="1">
    <source>
        <dbReference type="EMBL" id="GFT15270.1"/>
    </source>
</evidence>
<evidence type="ECO:0000313" key="2">
    <source>
        <dbReference type="EMBL" id="GFT95145.1"/>
    </source>
</evidence>
<sequence length="92" mass="10873">MRRYRSDDEVEENGCVDIRMAKLSPQKCLVYLPKTGSISRWCYQVCNFRDGVQVVSSKQEHMAEWKEKTVRLGSQYDHFLDEAHEFSIVKKQ</sequence>
<name>A0A8X6Q461_NEPPI</name>
<dbReference type="EMBL" id="BMAW01058249">
    <property type="protein sequence ID" value="GFT15270.1"/>
    <property type="molecule type" value="Genomic_DNA"/>
</dbReference>
<dbReference type="EMBL" id="BMAW01026048">
    <property type="protein sequence ID" value="GFT95145.1"/>
    <property type="molecule type" value="Genomic_DNA"/>
</dbReference>
<evidence type="ECO:0000313" key="3">
    <source>
        <dbReference type="Proteomes" id="UP000887013"/>
    </source>
</evidence>
<keyword evidence="3" id="KW-1185">Reference proteome</keyword>
<accession>A0A8X6Q461</accession>
<dbReference type="AlphaFoldDB" id="A0A8X6Q461"/>
<protein>
    <submittedName>
        <fullName evidence="2">Uncharacterized protein</fullName>
    </submittedName>
</protein>
<reference evidence="2" key="1">
    <citation type="submission" date="2020-08" db="EMBL/GenBank/DDBJ databases">
        <title>Multicomponent nature underlies the extraordinary mechanical properties of spider dragline silk.</title>
        <authorList>
            <person name="Kono N."/>
            <person name="Nakamura H."/>
            <person name="Mori M."/>
            <person name="Yoshida Y."/>
            <person name="Ohtoshi R."/>
            <person name="Malay A.D."/>
            <person name="Moran D.A.P."/>
            <person name="Tomita M."/>
            <person name="Numata K."/>
            <person name="Arakawa K."/>
        </authorList>
    </citation>
    <scope>NUCLEOTIDE SEQUENCE</scope>
</reference>